<keyword evidence="4" id="KW-1003">Cell membrane</keyword>
<reference evidence="10 11" key="1">
    <citation type="submission" date="2023-04" db="EMBL/GenBank/DDBJ databases">
        <authorList>
            <person name="Hsu D."/>
        </authorList>
    </citation>
    <scope>NUCLEOTIDE SEQUENCE [LARGE SCALE GENOMIC DNA]</scope>
    <source>
        <strain evidence="10 11">MK1</strain>
    </source>
</reference>
<evidence type="ECO:0000256" key="7">
    <source>
        <dbReference type="ARBA" id="ARBA00023136"/>
    </source>
</evidence>
<dbReference type="InterPro" id="IPR047817">
    <property type="entry name" value="ABC2_TM_bact-type"/>
</dbReference>
<evidence type="ECO:0000256" key="6">
    <source>
        <dbReference type="ARBA" id="ARBA00022989"/>
    </source>
</evidence>
<organism evidence="10 11">
    <name type="scientific">Metallumcola ferriviriculae</name>
    <dbReference type="NCBI Taxonomy" id="3039180"/>
    <lineage>
        <taxon>Bacteria</taxon>
        <taxon>Bacillati</taxon>
        <taxon>Bacillota</taxon>
        <taxon>Clostridia</taxon>
        <taxon>Neomoorellales</taxon>
        <taxon>Desulfitibacteraceae</taxon>
        <taxon>Metallumcola</taxon>
    </lineage>
</organism>
<feature type="transmembrane region" description="Helical" evidence="8">
    <location>
        <begin position="259"/>
        <end position="280"/>
    </location>
</feature>
<keyword evidence="5 8" id="KW-0812">Transmembrane</keyword>
<dbReference type="PROSITE" id="PS51012">
    <property type="entry name" value="ABC_TM2"/>
    <property type="match status" value="1"/>
</dbReference>
<gene>
    <name evidence="10" type="ORF">MFMK1_000446</name>
</gene>
<evidence type="ECO:0000256" key="5">
    <source>
        <dbReference type="ARBA" id="ARBA00022692"/>
    </source>
</evidence>
<feature type="transmembrane region" description="Helical" evidence="8">
    <location>
        <begin position="21"/>
        <end position="42"/>
    </location>
</feature>
<dbReference type="PANTHER" id="PTHR30294">
    <property type="entry name" value="MEMBRANE COMPONENT OF ABC TRANSPORTER YHHJ-RELATED"/>
    <property type="match status" value="1"/>
</dbReference>
<dbReference type="InterPro" id="IPR013525">
    <property type="entry name" value="ABC2_TM"/>
</dbReference>
<keyword evidence="11" id="KW-1185">Reference proteome</keyword>
<feature type="transmembrane region" description="Helical" evidence="8">
    <location>
        <begin position="184"/>
        <end position="205"/>
    </location>
</feature>
<dbReference type="Gene3D" id="3.40.1710.10">
    <property type="entry name" value="abc type-2 transporter like domain"/>
    <property type="match status" value="1"/>
</dbReference>
<feature type="transmembrane region" description="Helical" evidence="8">
    <location>
        <begin position="231"/>
        <end position="253"/>
    </location>
</feature>
<dbReference type="GO" id="GO:0005886">
    <property type="term" value="C:plasma membrane"/>
    <property type="evidence" value="ECO:0007669"/>
    <property type="project" value="UniProtKB-SubCell"/>
</dbReference>
<evidence type="ECO:0000256" key="2">
    <source>
        <dbReference type="ARBA" id="ARBA00007783"/>
    </source>
</evidence>
<proteinExistence type="inferred from homology"/>
<dbReference type="AlphaFoldDB" id="A0AAU0UKB1"/>
<dbReference type="EMBL" id="CP121694">
    <property type="protein sequence ID" value="WRO20662.1"/>
    <property type="molecule type" value="Genomic_DNA"/>
</dbReference>
<evidence type="ECO:0000256" key="1">
    <source>
        <dbReference type="ARBA" id="ARBA00004651"/>
    </source>
</evidence>
<dbReference type="Proteomes" id="UP001329915">
    <property type="component" value="Chromosome"/>
</dbReference>
<keyword evidence="3" id="KW-0813">Transport</keyword>
<sequence length="376" mass="41342">MNRQRLASVVRKEILQIRRDPASLGIVIVMPLLMLFLFGYAVTTDVDHINTVVVDMDRTPDSRRLIADFQHSGYFDVVTATSNSNEVDRLLDGGTVKVGIIIPAGYMTELRRGQSAQVQAVIDGSDPTVARTALNSVRLLAQRESLQLKVEAARAKGDGIPLVAVDMRPRVRYNPDLDSVRFNIPGLIGLIMQNITVMLTAFAMVRERERGTMEQLMVTPVRPGELILGKLIPYVFIGFFDIILVLAAGVFWFKVPVAGSVTLLLALSAVFLLTALGLGLFISTIARTQLQAMQMTVLVILPSVLLSGFVFPREAMPLPINWLGYVIPLTYFLTILRGIILKGVGAAYLWPQVLTLACIGTAILAIAIIRFQKKLD</sequence>
<evidence type="ECO:0000256" key="4">
    <source>
        <dbReference type="ARBA" id="ARBA00022475"/>
    </source>
</evidence>
<accession>A0AAU0UKB1</accession>
<feature type="transmembrane region" description="Helical" evidence="8">
    <location>
        <begin position="322"/>
        <end position="341"/>
    </location>
</feature>
<dbReference type="RefSeq" id="WP_366923548.1">
    <property type="nucleotide sequence ID" value="NZ_CP121694.1"/>
</dbReference>
<dbReference type="PANTHER" id="PTHR30294:SF29">
    <property type="entry name" value="MULTIDRUG ABC TRANSPORTER PERMEASE YBHS-RELATED"/>
    <property type="match status" value="1"/>
</dbReference>
<keyword evidence="7 8" id="KW-0472">Membrane</keyword>
<dbReference type="Pfam" id="PF12698">
    <property type="entry name" value="ABC2_membrane_3"/>
    <property type="match status" value="1"/>
</dbReference>
<dbReference type="KEGG" id="dbc:MFMK1_000446"/>
<evidence type="ECO:0000313" key="11">
    <source>
        <dbReference type="Proteomes" id="UP001329915"/>
    </source>
</evidence>
<dbReference type="InterPro" id="IPR051449">
    <property type="entry name" value="ABC-2_transporter_component"/>
</dbReference>
<name>A0AAU0UKB1_9FIRM</name>
<feature type="transmembrane region" description="Helical" evidence="8">
    <location>
        <begin position="292"/>
        <end position="310"/>
    </location>
</feature>
<keyword evidence="6 8" id="KW-1133">Transmembrane helix</keyword>
<comment type="similarity">
    <text evidence="2">Belongs to the ABC-2 integral membrane protein family.</text>
</comment>
<evidence type="ECO:0000256" key="8">
    <source>
        <dbReference type="SAM" id="Phobius"/>
    </source>
</evidence>
<evidence type="ECO:0000259" key="9">
    <source>
        <dbReference type="PROSITE" id="PS51012"/>
    </source>
</evidence>
<feature type="transmembrane region" description="Helical" evidence="8">
    <location>
        <begin position="353"/>
        <end position="371"/>
    </location>
</feature>
<evidence type="ECO:0000256" key="3">
    <source>
        <dbReference type="ARBA" id="ARBA00022448"/>
    </source>
</evidence>
<comment type="subcellular location">
    <subcellularLocation>
        <location evidence="1">Cell membrane</location>
        <topology evidence="1">Multi-pass membrane protein</topology>
    </subcellularLocation>
</comment>
<dbReference type="GO" id="GO:0140359">
    <property type="term" value="F:ABC-type transporter activity"/>
    <property type="evidence" value="ECO:0007669"/>
    <property type="project" value="InterPro"/>
</dbReference>
<evidence type="ECO:0000313" key="10">
    <source>
        <dbReference type="EMBL" id="WRO20662.1"/>
    </source>
</evidence>
<protein>
    <submittedName>
        <fullName evidence="10">ABC transporter permease</fullName>
    </submittedName>
</protein>
<feature type="domain" description="ABC transmembrane type-2" evidence="9">
    <location>
        <begin position="127"/>
        <end position="374"/>
    </location>
</feature>